<dbReference type="AlphaFoldDB" id="A0A7G9RTP8"/>
<reference evidence="4 5" key="1">
    <citation type="submission" date="2020-08" db="EMBL/GenBank/DDBJ databases">
        <title>Genome sequence of Diaphorobacter ruginosibacter DSM 27467T.</title>
        <authorList>
            <person name="Hyun D.-W."/>
            <person name="Bae J.-W."/>
        </authorList>
    </citation>
    <scope>NUCLEOTIDE SEQUENCE [LARGE SCALE GENOMIC DNA]</scope>
    <source>
        <strain evidence="4 5">DSM 27467</strain>
    </source>
</reference>
<accession>A0A7G9RTP8</accession>
<feature type="domain" description="HTH LytTR-type" evidence="3">
    <location>
        <begin position="166"/>
        <end position="270"/>
    </location>
</feature>
<dbReference type="Proteomes" id="UP000515811">
    <property type="component" value="Chromosome"/>
</dbReference>
<dbReference type="PROSITE" id="PS50110">
    <property type="entry name" value="RESPONSE_REGULATORY"/>
    <property type="match status" value="1"/>
</dbReference>
<feature type="domain" description="Response regulatory" evidence="2">
    <location>
        <begin position="7"/>
        <end position="119"/>
    </location>
</feature>
<dbReference type="InterPro" id="IPR001789">
    <property type="entry name" value="Sig_transdc_resp-reg_receiver"/>
</dbReference>
<name>A0A7G9RTP8_9BURK</name>
<dbReference type="InterPro" id="IPR011006">
    <property type="entry name" value="CheY-like_superfamily"/>
</dbReference>
<dbReference type="SMART" id="SM00850">
    <property type="entry name" value="LytTR"/>
    <property type="match status" value="1"/>
</dbReference>
<dbReference type="Gene3D" id="3.40.50.2300">
    <property type="match status" value="1"/>
</dbReference>
<dbReference type="PANTHER" id="PTHR37299:SF1">
    <property type="entry name" value="STAGE 0 SPORULATION PROTEIN A HOMOLOG"/>
    <property type="match status" value="1"/>
</dbReference>
<dbReference type="RefSeq" id="WP_187599795.1">
    <property type="nucleotide sequence ID" value="NZ_CP060714.1"/>
</dbReference>
<dbReference type="Pfam" id="PF00072">
    <property type="entry name" value="Response_reg"/>
    <property type="match status" value="1"/>
</dbReference>
<feature type="modified residue" description="4-aspartylphosphate" evidence="1">
    <location>
        <position position="58"/>
    </location>
</feature>
<dbReference type="SUPFAM" id="SSF52172">
    <property type="entry name" value="CheY-like"/>
    <property type="match status" value="1"/>
</dbReference>
<dbReference type="InterPro" id="IPR007492">
    <property type="entry name" value="LytTR_DNA-bd_dom"/>
</dbReference>
<gene>
    <name evidence="4" type="ORF">H9K76_09330</name>
</gene>
<dbReference type="Pfam" id="PF04397">
    <property type="entry name" value="LytTR"/>
    <property type="match status" value="1"/>
</dbReference>
<dbReference type="PROSITE" id="PS50930">
    <property type="entry name" value="HTH_LYTTR"/>
    <property type="match status" value="1"/>
</dbReference>
<proteinExistence type="predicted"/>
<evidence type="ECO:0000259" key="2">
    <source>
        <dbReference type="PROSITE" id="PS50110"/>
    </source>
</evidence>
<dbReference type="GO" id="GO:0003677">
    <property type="term" value="F:DNA binding"/>
    <property type="evidence" value="ECO:0007669"/>
    <property type="project" value="InterPro"/>
</dbReference>
<dbReference type="Gene3D" id="2.40.50.1020">
    <property type="entry name" value="LytTr DNA-binding domain"/>
    <property type="match status" value="1"/>
</dbReference>
<dbReference type="GO" id="GO:0000156">
    <property type="term" value="F:phosphorelay response regulator activity"/>
    <property type="evidence" value="ECO:0007669"/>
    <property type="project" value="InterPro"/>
</dbReference>
<dbReference type="EMBL" id="CP060714">
    <property type="protein sequence ID" value="QNN58973.1"/>
    <property type="molecule type" value="Genomic_DNA"/>
</dbReference>
<evidence type="ECO:0000313" key="4">
    <source>
        <dbReference type="EMBL" id="QNN58973.1"/>
    </source>
</evidence>
<organism evidence="4 5">
    <name type="scientific">Diaphorobacter ruginosibacter</name>
    <dbReference type="NCBI Taxonomy" id="1715720"/>
    <lineage>
        <taxon>Bacteria</taxon>
        <taxon>Pseudomonadati</taxon>
        <taxon>Pseudomonadota</taxon>
        <taxon>Betaproteobacteria</taxon>
        <taxon>Burkholderiales</taxon>
        <taxon>Comamonadaceae</taxon>
        <taxon>Diaphorobacter</taxon>
    </lineage>
</organism>
<dbReference type="InterPro" id="IPR046947">
    <property type="entry name" value="LytR-like"/>
</dbReference>
<keyword evidence="1" id="KW-0597">Phosphoprotein</keyword>
<evidence type="ECO:0000256" key="1">
    <source>
        <dbReference type="PROSITE-ProRule" id="PRU00169"/>
    </source>
</evidence>
<dbReference type="PANTHER" id="PTHR37299">
    <property type="entry name" value="TRANSCRIPTIONAL REGULATOR-RELATED"/>
    <property type="match status" value="1"/>
</dbReference>
<sequence>MGDRSCSVAIVDDEPLARRRLRRMLEACPGVHCVGAAADLSSAQELVQRSAPDILLLDIQMPGGDGFELLGLLGTQPPLVIFVTAFDRHAIRAFEVHAVDYLLKPVEPERLGRALDRARALVLAREGDRQVPILQKRIAELAEALKAPGQDGSTVAVAGRDEITELWIRSLDGYTRVATRHISRIHAERDYVRIHADGQAFLHWESMASLEARLSAQEFVRVHRGSIVRHDCIAHIRRGAFSNWVVELKDGSLVPVGRTYLSRVRAQFKLEG</sequence>
<protein>
    <submittedName>
        <fullName evidence="4">Response regulator transcription factor</fullName>
    </submittedName>
</protein>
<dbReference type="KEGG" id="drg:H9K76_09330"/>
<evidence type="ECO:0000259" key="3">
    <source>
        <dbReference type="PROSITE" id="PS50930"/>
    </source>
</evidence>
<evidence type="ECO:0000313" key="5">
    <source>
        <dbReference type="Proteomes" id="UP000515811"/>
    </source>
</evidence>
<dbReference type="SMART" id="SM00448">
    <property type="entry name" value="REC"/>
    <property type="match status" value="1"/>
</dbReference>
<keyword evidence="5" id="KW-1185">Reference proteome</keyword>